<name>A0A517SSS2_9BACT</name>
<dbReference type="Pfam" id="PF01408">
    <property type="entry name" value="GFO_IDH_MocA"/>
    <property type="match status" value="1"/>
</dbReference>
<dbReference type="Gene3D" id="3.90.180.10">
    <property type="entry name" value="Medium-chain alcohol dehydrogenases, catalytic domain"/>
    <property type="match status" value="1"/>
</dbReference>
<dbReference type="InterPro" id="IPR011032">
    <property type="entry name" value="GroES-like_sf"/>
</dbReference>
<evidence type="ECO:0000256" key="4">
    <source>
        <dbReference type="ARBA" id="ARBA00022833"/>
    </source>
</evidence>
<dbReference type="CDD" id="cd08255">
    <property type="entry name" value="2-desacetyl-2-hydroxyethyl_bacteriochlorophyllide_like"/>
    <property type="match status" value="1"/>
</dbReference>
<dbReference type="GO" id="GO:0000166">
    <property type="term" value="F:nucleotide binding"/>
    <property type="evidence" value="ECO:0007669"/>
    <property type="project" value="InterPro"/>
</dbReference>
<keyword evidence="4" id="KW-0862">Zinc</keyword>
<protein>
    <submittedName>
        <fullName evidence="7">Glucose--fructose oxidoreductase</fullName>
        <ecNumber evidence="7">1.1.99.28</ecNumber>
    </submittedName>
</protein>
<dbReference type="SUPFAM" id="SSF50129">
    <property type="entry name" value="GroES-like"/>
    <property type="match status" value="1"/>
</dbReference>
<dbReference type="Pfam" id="PF22725">
    <property type="entry name" value="GFO_IDH_MocA_C3"/>
    <property type="match status" value="1"/>
</dbReference>
<evidence type="ECO:0000256" key="2">
    <source>
        <dbReference type="ARBA" id="ARBA00008072"/>
    </source>
</evidence>
<keyword evidence="8" id="KW-1185">Reference proteome</keyword>
<evidence type="ECO:0000313" key="7">
    <source>
        <dbReference type="EMBL" id="QDT59171.1"/>
    </source>
</evidence>
<dbReference type="SUPFAM" id="SSF55347">
    <property type="entry name" value="Glyceraldehyde-3-phosphate dehydrogenase-like, C-terminal domain"/>
    <property type="match status" value="1"/>
</dbReference>
<dbReference type="Gene3D" id="3.30.360.10">
    <property type="entry name" value="Dihydrodipicolinate Reductase, domain 2"/>
    <property type="match status" value="1"/>
</dbReference>
<evidence type="ECO:0000256" key="5">
    <source>
        <dbReference type="ARBA" id="ARBA00023002"/>
    </source>
</evidence>
<proteinExistence type="inferred from homology"/>
<dbReference type="EMBL" id="CP036272">
    <property type="protein sequence ID" value="QDT59171.1"/>
    <property type="molecule type" value="Genomic_DNA"/>
</dbReference>
<dbReference type="Proteomes" id="UP000315003">
    <property type="component" value="Chromosome"/>
</dbReference>
<feature type="domain" description="Enoyl reductase (ER)" evidence="6">
    <location>
        <begin position="83"/>
        <end position="395"/>
    </location>
</feature>
<dbReference type="Gene3D" id="3.40.50.720">
    <property type="entry name" value="NAD(P)-binding Rossmann-like Domain"/>
    <property type="match status" value="2"/>
</dbReference>
<comment type="similarity">
    <text evidence="2">Belongs to the zinc-containing alcohol dehydrogenase family.</text>
</comment>
<evidence type="ECO:0000256" key="1">
    <source>
        <dbReference type="ARBA" id="ARBA00001947"/>
    </source>
</evidence>
<evidence type="ECO:0000313" key="8">
    <source>
        <dbReference type="Proteomes" id="UP000315003"/>
    </source>
</evidence>
<reference evidence="7 8" key="1">
    <citation type="submission" date="2019-02" db="EMBL/GenBank/DDBJ databases">
        <title>Deep-cultivation of Planctomycetes and their phenomic and genomic characterization uncovers novel biology.</title>
        <authorList>
            <person name="Wiegand S."/>
            <person name="Jogler M."/>
            <person name="Boedeker C."/>
            <person name="Pinto D."/>
            <person name="Vollmers J."/>
            <person name="Rivas-Marin E."/>
            <person name="Kohn T."/>
            <person name="Peeters S.H."/>
            <person name="Heuer A."/>
            <person name="Rast P."/>
            <person name="Oberbeckmann S."/>
            <person name="Bunk B."/>
            <person name="Jeske O."/>
            <person name="Meyerdierks A."/>
            <person name="Storesund J.E."/>
            <person name="Kallscheuer N."/>
            <person name="Luecker S."/>
            <person name="Lage O.M."/>
            <person name="Pohl T."/>
            <person name="Merkel B.J."/>
            <person name="Hornburger P."/>
            <person name="Mueller R.-W."/>
            <person name="Bruemmer F."/>
            <person name="Labrenz M."/>
            <person name="Spormann A.M."/>
            <person name="Op den Camp H."/>
            <person name="Overmann J."/>
            <person name="Amann R."/>
            <person name="Jetten M.S.M."/>
            <person name="Mascher T."/>
            <person name="Medema M.H."/>
            <person name="Devos D.P."/>
            <person name="Kaster A.-K."/>
            <person name="Ovreas L."/>
            <person name="Rohde M."/>
            <person name="Galperin M.Y."/>
            <person name="Jogler C."/>
        </authorList>
    </citation>
    <scope>NUCLEOTIDE SEQUENCE [LARGE SCALE GENOMIC DNA]</scope>
    <source>
        <strain evidence="7 8">SV_7m_r</strain>
    </source>
</reference>
<keyword evidence="5 7" id="KW-0560">Oxidoreductase</keyword>
<evidence type="ECO:0000256" key="3">
    <source>
        <dbReference type="ARBA" id="ARBA00022723"/>
    </source>
</evidence>
<dbReference type="AlphaFoldDB" id="A0A517SSS2"/>
<dbReference type="GO" id="GO:0046872">
    <property type="term" value="F:metal ion binding"/>
    <property type="evidence" value="ECO:0007669"/>
    <property type="project" value="UniProtKB-KW"/>
</dbReference>
<dbReference type="InterPro" id="IPR020843">
    <property type="entry name" value="ER"/>
</dbReference>
<dbReference type="Pfam" id="PF00107">
    <property type="entry name" value="ADH_zinc_N"/>
    <property type="match status" value="1"/>
</dbReference>
<sequence length="748" mass="80569">MCVFRIRSKKWSNYCAVELGLLRSPLPYTRLFMKQILQHLGNGETLLVEVPCPVRGQGAVRIQSTRSLVSLGTEKMLIDFGKGGWLAKARSQPEKVKQVLAKIKTDGLWSTVDAVKAKLDTPIPLGYCNVGRVVDTDVHSRFAQGTRVVSNGPHAEMVCVPENLCARIPDSVSDEAAAYTVVGAIGLQGIRLLNPTLGERVVVSGLGLIGLLCVQMLRANGCEVLGIDYDAKKLELARSFGAKTVDLSAGQDPVQAAEAFSAGVGVDGVLITASTKSDQLMHQAATMCRKRGRIVLVGVVGLNLSRADFYEKELSFQVSCSYGPGRYDSNYEQRGLDYPIGFVRWTEQRNFEAVLSLIEQGKLQTEPLTTHRFEFDQALDGYAAIEQSNAMGILLNYPEQALAELMRQSFPVASRLPINVSERVGVAFVGAGAFTTRMLLPNLPAGIARKAIISGSGVSAAQAAQKFNFETSGSDFQAVLDDPTIDLVCITTPHHTHAAMVCQALQAGKHVFVEKPLAINEDQLQSVRDALSQYSNQRLMLGFNRRFSPHTQQVVKWLAATPGSKSVVVTVNAGAIPAEHWTQQMAVGGGRIIGEACHFIDLARFLIGCEIQSVDAIPMTGHAGSLGDTASIQLGFADGSIATIHYFANGSAQYPKERVEVFAAGKVMQIDNFRKSKLIGGKGSHSTRRQDKGHRAELAALIEALGVPDAASPIPVSEILEVSAVTLQADQQIRRALASFPASSQADS</sequence>
<organism evidence="7 8">
    <name type="scientific">Stieleria bergensis</name>
    <dbReference type="NCBI Taxonomy" id="2528025"/>
    <lineage>
        <taxon>Bacteria</taxon>
        <taxon>Pseudomonadati</taxon>
        <taxon>Planctomycetota</taxon>
        <taxon>Planctomycetia</taxon>
        <taxon>Pirellulales</taxon>
        <taxon>Pirellulaceae</taxon>
        <taxon>Stieleria</taxon>
    </lineage>
</organism>
<dbReference type="InterPro" id="IPR013149">
    <property type="entry name" value="ADH-like_C"/>
</dbReference>
<dbReference type="PANTHER" id="PTHR43350:SF19">
    <property type="entry name" value="D-GULOSIDE 3-DEHYDROGENASE"/>
    <property type="match status" value="1"/>
</dbReference>
<dbReference type="SUPFAM" id="SSF51735">
    <property type="entry name" value="NAD(P)-binding Rossmann-fold domains"/>
    <property type="match status" value="2"/>
</dbReference>
<accession>A0A517SSS2</accession>
<dbReference type="SMART" id="SM00829">
    <property type="entry name" value="PKS_ER"/>
    <property type="match status" value="1"/>
</dbReference>
<comment type="cofactor">
    <cofactor evidence="1">
        <name>Zn(2+)</name>
        <dbReference type="ChEBI" id="CHEBI:29105"/>
    </cofactor>
</comment>
<keyword evidence="3" id="KW-0479">Metal-binding</keyword>
<dbReference type="InterPro" id="IPR055170">
    <property type="entry name" value="GFO_IDH_MocA-like_dom"/>
</dbReference>
<dbReference type="PANTHER" id="PTHR43350">
    <property type="entry name" value="NAD-DEPENDENT ALCOHOL DEHYDROGENASE"/>
    <property type="match status" value="1"/>
</dbReference>
<dbReference type="InterPro" id="IPR000683">
    <property type="entry name" value="Gfo/Idh/MocA-like_OxRdtase_N"/>
</dbReference>
<dbReference type="EC" id="1.1.99.28" evidence="7"/>
<dbReference type="InterPro" id="IPR036291">
    <property type="entry name" value="NAD(P)-bd_dom_sf"/>
</dbReference>
<evidence type="ECO:0000259" key="6">
    <source>
        <dbReference type="SMART" id="SM00829"/>
    </source>
</evidence>
<gene>
    <name evidence="7" type="primary">gfo_3</name>
    <name evidence="7" type="ORF">SV7mr_16780</name>
</gene>
<dbReference type="GO" id="GO:0047061">
    <property type="term" value="F:glucose-fructose oxidoreductase activity"/>
    <property type="evidence" value="ECO:0007669"/>
    <property type="project" value="UniProtKB-EC"/>
</dbReference>